<organism evidence="2">
    <name type="scientific">marine sediment metagenome</name>
    <dbReference type="NCBI Taxonomy" id="412755"/>
    <lineage>
        <taxon>unclassified sequences</taxon>
        <taxon>metagenomes</taxon>
        <taxon>ecological metagenomes</taxon>
    </lineage>
</organism>
<protein>
    <submittedName>
        <fullName evidence="2">Uncharacterized protein</fullName>
    </submittedName>
</protein>
<reference evidence="2" key="1">
    <citation type="journal article" date="2015" name="Nature">
        <title>Complex archaea that bridge the gap between prokaryotes and eukaryotes.</title>
        <authorList>
            <person name="Spang A."/>
            <person name="Saw J.H."/>
            <person name="Jorgensen S.L."/>
            <person name="Zaremba-Niedzwiedzka K."/>
            <person name="Martijn J."/>
            <person name="Lind A.E."/>
            <person name="van Eijk R."/>
            <person name="Schleper C."/>
            <person name="Guy L."/>
            <person name="Ettema T.J."/>
        </authorList>
    </citation>
    <scope>NUCLEOTIDE SEQUENCE</scope>
</reference>
<feature type="non-terminal residue" evidence="2">
    <location>
        <position position="98"/>
    </location>
</feature>
<accession>A0A0F9IVN4</accession>
<keyword evidence="1" id="KW-0812">Transmembrane</keyword>
<evidence type="ECO:0000313" key="2">
    <source>
        <dbReference type="EMBL" id="KKL97770.1"/>
    </source>
</evidence>
<keyword evidence="1" id="KW-0472">Membrane</keyword>
<name>A0A0F9IVN4_9ZZZZ</name>
<feature type="transmembrane region" description="Helical" evidence="1">
    <location>
        <begin position="6"/>
        <end position="27"/>
    </location>
</feature>
<evidence type="ECO:0000256" key="1">
    <source>
        <dbReference type="SAM" id="Phobius"/>
    </source>
</evidence>
<dbReference type="AlphaFoldDB" id="A0A0F9IVN4"/>
<keyword evidence="1" id="KW-1133">Transmembrane helix</keyword>
<comment type="caution">
    <text evidence="2">The sequence shown here is derived from an EMBL/GenBank/DDBJ whole genome shotgun (WGS) entry which is preliminary data.</text>
</comment>
<proteinExistence type="predicted"/>
<dbReference type="EMBL" id="LAZR01018087">
    <property type="protein sequence ID" value="KKL97770.1"/>
    <property type="molecule type" value="Genomic_DNA"/>
</dbReference>
<sequence length="98" mass="11411">MWTWKQTVVMLIPIAFVVVGLIVWYMLRKTIRIRTRMEGQLRRDPDINEWLVVFGWSRKVLYTPAIIMSLIASGLMLAKEVNWLPGLNSHMLGGIWLA</sequence>
<gene>
    <name evidence="2" type="ORF">LCGC14_1831120</name>
</gene>